<dbReference type="EMBL" id="JAUJYN010000002">
    <property type="protein sequence ID" value="KAK1277880.1"/>
    <property type="molecule type" value="Genomic_DNA"/>
</dbReference>
<protein>
    <submittedName>
        <fullName evidence="1">Uncharacterized protein</fullName>
    </submittedName>
</protein>
<reference evidence="1" key="1">
    <citation type="journal article" date="2023" name="Nat. Commun.">
        <title>Diploid and tetraploid genomes of Acorus and the evolution of monocots.</title>
        <authorList>
            <person name="Ma L."/>
            <person name="Liu K.W."/>
            <person name="Li Z."/>
            <person name="Hsiao Y.Y."/>
            <person name="Qi Y."/>
            <person name="Fu T."/>
            <person name="Tang G.D."/>
            <person name="Zhang D."/>
            <person name="Sun W.H."/>
            <person name="Liu D.K."/>
            <person name="Li Y."/>
            <person name="Chen G.Z."/>
            <person name="Liu X.D."/>
            <person name="Liao X.Y."/>
            <person name="Jiang Y.T."/>
            <person name="Yu X."/>
            <person name="Hao Y."/>
            <person name="Huang J."/>
            <person name="Zhao X.W."/>
            <person name="Ke S."/>
            <person name="Chen Y.Y."/>
            <person name="Wu W.L."/>
            <person name="Hsu J.L."/>
            <person name="Lin Y.F."/>
            <person name="Huang M.D."/>
            <person name="Li C.Y."/>
            <person name="Huang L."/>
            <person name="Wang Z.W."/>
            <person name="Zhao X."/>
            <person name="Zhong W.Y."/>
            <person name="Peng D.H."/>
            <person name="Ahmad S."/>
            <person name="Lan S."/>
            <person name="Zhang J.S."/>
            <person name="Tsai W.C."/>
            <person name="Van de Peer Y."/>
            <person name="Liu Z.J."/>
        </authorList>
    </citation>
    <scope>NUCLEOTIDE SEQUENCE</scope>
    <source>
        <strain evidence="1">SCP</strain>
    </source>
</reference>
<proteinExistence type="predicted"/>
<reference evidence="1" key="2">
    <citation type="submission" date="2023-06" db="EMBL/GenBank/DDBJ databases">
        <authorList>
            <person name="Ma L."/>
            <person name="Liu K.-W."/>
            <person name="Li Z."/>
            <person name="Hsiao Y.-Y."/>
            <person name="Qi Y."/>
            <person name="Fu T."/>
            <person name="Tang G."/>
            <person name="Zhang D."/>
            <person name="Sun W.-H."/>
            <person name="Liu D.-K."/>
            <person name="Li Y."/>
            <person name="Chen G.-Z."/>
            <person name="Liu X.-D."/>
            <person name="Liao X.-Y."/>
            <person name="Jiang Y.-T."/>
            <person name="Yu X."/>
            <person name="Hao Y."/>
            <person name="Huang J."/>
            <person name="Zhao X.-W."/>
            <person name="Ke S."/>
            <person name="Chen Y.-Y."/>
            <person name="Wu W.-L."/>
            <person name="Hsu J.-L."/>
            <person name="Lin Y.-F."/>
            <person name="Huang M.-D."/>
            <person name="Li C.-Y."/>
            <person name="Huang L."/>
            <person name="Wang Z.-W."/>
            <person name="Zhao X."/>
            <person name="Zhong W.-Y."/>
            <person name="Peng D.-H."/>
            <person name="Ahmad S."/>
            <person name="Lan S."/>
            <person name="Zhang J.-S."/>
            <person name="Tsai W.-C."/>
            <person name="Van De Peer Y."/>
            <person name="Liu Z.-J."/>
        </authorList>
    </citation>
    <scope>NUCLEOTIDE SEQUENCE</scope>
    <source>
        <strain evidence="1">SCP</strain>
        <tissue evidence="1">Leaves</tissue>
    </source>
</reference>
<dbReference type="AlphaFoldDB" id="A0AAV9BN33"/>
<dbReference type="InterPro" id="IPR003428">
    <property type="entry name" value="MAM33"/>
</dbReference>
<dbReference type="Pfam" id="PF02330">
    <property type="entry name" value="MAM33"/>
    <property type="match status" value="1"/>
</dbReference>
<dbReference type="InterPro" id="IPR036561">
    <property type="entry name" value="MAM33_sf"/>
</dbReference>
<evidence type="ECO:0000313" key="1">
    <source>
        <dbReference type="EMBL" id="KAK1277880.1"/>
    </source>
</evidence>
<dbReference type="GO" id="GO:0005759">
    <property type="term" value="C:mitochondrial matrix"/>
    <property type="evidence" value="ECO:0007669"/>
    <property type="project" value="InterPro"/>
</dbReference>
<dbReference type="Gene3D" id="3.10.280.10">
    <property type="entry name" value="Mitochondrial glycoprotein"/>
    <property type="match status" value="1"/>
</dbReference>
<dbReference type="SUPFAM" id="SSF54529">
    <property type="entry name" value="Mitochondrial glycoprotein MAM33-like"/>
    <property type="match status" value="1"/>
</dbReference>
<sequence>MVAGVACDRRGLRVLAVVKRGIGEKRSAGYHCTFSTRHQIPPQAAPRPDPIFVTVAILAQSSSLSPSPKTSIDLDVKLRDAFHRYIEERGLNDSLFQFLQAWLYVKDHRRLMNWFKTLGTFIGAPRDASDN</sequence>
<organism evidence="1 2">
    <name type="scientific">Acorus gramineus</name>
    <name type="common">Dwarf sweet flag</name>
    <dbReference type="NCBI Taxonomy" id="55184"/>
    <lineage>
        <taxon>Eukaryota</taxon>
        <taxon>Viridiplantae</taxon>
        <taxon>Streptophyta</taxon>
        <taxon>Embryophyta</taxon>
        <taxon>Tracheophyta</taxon>
        <taxon>Spermatophyta</taxon>
        <taxon>Magnoliopsida</taxon>
        <taxon>Liliopsida</taxon>
        <taxon>Acoraceae</taxon>
        <taxon>Acorus</taxon>
    </lineage>
</organism>
<comment type="caution">
    <text evidence="1">The sequence shown here is derived from an EMBL/GenBank/DDBJ whole genome shotgun (WGS) entry which is preliminary data.</text>
</comment>
<keyword evidence="2" id="KW-1185">Reference proteome</keyword>
<name>A0AAV9BN33_ACOGR</name>
<accession>A0AAV9BN33</accession>
<dbReference type="Proteomes" id="UP001179952">
    <property type="component" value="Unassembled WGS sequence"/>
</dbReference>
<evidence type="ECO:0000313" key="2">
    <source>
        <dbReference type="Proteomes" id="UP001179952"/>
    </source>
</evidence>
<gene>
    <name evidence="1" type="ORF">QJS04_geneDACA020410</name>
</gene>